<evidence type="ECO:0000256" key="1">
    <source>
        <dbReference type="ARBA" id="ARBA00022679"/>
    </source>
</evidence>
<feature type="domain" description="4'-phosphopantetheinyl transferase" evidence="2">
    <location>
        <begin position="104"/>
        <end position="181"/>
    </location>
</feature>
<comment type="caution">
    <text evidence="3">The sequence shown here is derived from an EMBL/GenBank/DDBJ whole genome shotgun (WGS) entry which is preliminary data.</text>
</comment>
<dbReference type="InterPro" id="IPR008278">
    <property type="entry name" value="4-PPantetheinyl_Trfase_dom"/>
</dbReference>
<dbReference type="AlphaFoldDB" id="A0A9X1RWG9"/>
<gene>
    <name evidence="3" type="ORF">LGQ90_10315</name>
</gene>
<dbReference type="SUPFAM" id="SSF56214">
    <property type="entry name" value="4'-phosphopantetheinyl transferase"/>
    <property type="match status" value="1"/>
</dbReference>
<dbReference type="InterPro" id="IPR037143">
    <property type="entry name" value="4-PPantetheinyl_Trfase_dom_sf"/>
</dbReference>
<dbReference type="GO" id="GO:0000287">
    <property type="term" value="F:magnesium ion binding"/>
    <property type="evidence" value="ECO:0007669"/>
    <property type="project" value="InterPro"/>
</dbReference>
<sequence>MPLYKTITVDEHTKVFIWKVEESLEWLSHGIELTEHCRKRVDGMKSEIHRRGFMSIRHLLAEAGYIDHDLYYDKLGKPHLKDDKYISITHSFNFTAIIISNKDVGIDIEKQRNKILKIASKFTPLDEYHTLANEEALIRKLTIVWGAKESVYKMLAQPGIGFLQHINVTDFDFDDAETTTHVRYNGIDAWFDISFLEFENFTCVHAMSSSSNSKA</sequence>
<reference evidence="3" key="1">
    <citation type="submission" date="2021-10" db="EMBL/GenBank/DDBJ databases">
        <title>Gramella sp. ASW11-100T, isolated from marine sediment.</title>
        <authorList>
            <person name="Xia C."/>
        </authorList>
    </citation>
    <scope>NUCLEOTIDE SEQUENCE</scope>
    <source>
        <strain evidence="3">ASW11-100</strain>
    </source>
</reference>
<dbReference type="Gene3D" id="3.90.470.20">
    <property type="entry name" value="4'-phosphopantetheinyl transferase domain"/>
    <property type="match status" value="1"/>
</dbReference>
<accession>A0A9X1RWG9</accession>
<dbReference type="EMBL" id="JAJBZG010000005">
    <property type="protein sequence ID" value="MCB7481653.1"/>
    <property type="molecule type" value="Genomic_DNA"/>
</dbReference>
<protein>
    <submittedName>
        <fullName evidence="3">4'-phosphopantetheinyl transferase superfamily protein</fullName>
    </submittedName>
</protein>
<dbReference type="RefSeq" id="WP_229340816.1">
    <property type="nucleotide sequence ID" value="NZ_JAJBZG010000005.1"/>
</dbReference>
<evidence type="ECO:0000313" key="3">
    <source>
        <dbReference type="EMBL" id="MCB7481653.1"/>
    </source>
</evidence>
<dbReference type="Proteomes" id="UP001139414">
    <property type="component" value="Unassembled WGS sequence"/>
</dbReference>
<evidence type="ECO:0000313" key="4">
    <source>
        <dbReference type="Proteomes" id="UP001139414"/>
    </source>
</evidence>
<dbReference type="Pfam" id="PF01648">
    <property type="entry name" value="ACPS"/>
    <property type="match status" value="1"/>
</dbReference>
<keyword evidence="4" id="KW-1185">Reference proteome</keyword>
<dbReference type="GO" id="GO:0008897">
    <property type="term" value="F:holo-[acyl-carrier-protein] synthase activity"/>
    <property type="evidence" value="ECO:0007669"/>
    <property type="project" value="InterPro"/>
</dbReference>
<proteinExistence type="predicted"/>
<evidence type="ECO:0000259" key="2">
    <source>
        <dbReference type="Pfam" id="PF01648"/>
    </source>
</evidence>
<keyword evidence="1 3" id="KW-0808">Transferase</keyword>
<organism evidence="3 4">
    <name type="scientific">Christiangramia sediminis</name>
    <dbReference type="NCBI Taxonomy" id="2881336"/>
    <lineage>
        <taxon>Bacteria</taxon>
        <taxon>Pseudomonadati</taxon>
        <taxon>Bacteroidota</taxon>
        <taxon>Flavobacteriia</taxon>
        <taxon>Flavobacteriales</taxon>
        <taxon>Flavobacteriaceae</taxon>
        <taxon>Christiangramia</taxon>
    </lineage>
</organism>
<name>A0A9X1RWG9_9FLAO</name>